<dbReference type="PANTHER" id="PTHR33481">
    <property type="entry name" value="REVERSE TRANSCRIPTASE"/>
    <property type="match status" value="1"/>
</dbReference>
<dbReference type="GeneID" id="28948404"/>
<dbReference type="EMBL" id="DS231729">
    <property type="protein sequence ID" value="KNB18913.1"/>
    <property type="molecule type" value="Genomic_DNA"/>
</dbReference>
<dbReference type="AlphaFoldDB" id="A0A0J9V0M0"/>
<dbReference type="VEuPathDB" id="FungiDB:FOXG_06735"/>
<dbReference type="RefSeq" id="XP_018242733.1">
    <property type="nucleotide sequence ID" value="XM_018385396.1"/>
</dbReference>
<dbReference type="RefSeq" id="XP_018242462.1">
    <property type="nucleotide sequence ID" value="XM_018385216.1"/>
</dbReference>
<proteinExistence type="predicted"/>
<dbReference type="Proteomes" id="UP000009097">
    <property type="component" value="Unassembled WGS sequence"/>
</dbReference>
<dbReference type="RefSeq" id="XP_018256958.1">
    <property type="nucleotide sequence ID" value="XM_018396364.1"/>
</dbReference>
<gene>
    <name evidence="3" type="ORF">FOXG_06532</name>
    <name evidence="4" type="ORF">FOXG_06735</name>
    <name evidence="5" type="ORF">FOXG_16318</name>
</gene>
<reference evidence="4" key="1">
    <citation type="submission" date="2007-04" db="EMBL/GenBank/DDBJ databases">
        <authorList>
            <consortium name="The Broad Institute Genome Sequencing Platform"/>
            <person name="Birren B."/>
            <person name="Lander E."/>
            <person name="Galagan J."/>
            <person name="Nusbaum C."/>
            <person name="Devon K."/>
            <person name="Ma L.-J."/>
            <person name="Jaffe D."/>
            <person name="Butler J."/>
            <person name="Alvarez P."/>
            <person name="Gnerre S."/>
            <person name="Grabherr M."/>
            <person name="Kleber M."/>
            <person name="Mauceli E."/>
            <person name="Brockman W."/>
            <person name="MacCallum I.A."/>
            <person name="Young S."/>
            <person name="LaButti K."/>
            <person name="DeCaprio D."/>
            <person name="Crawford M."/>
            <person name="Koehrsen M."/>
            <person name="Engels R."/>
            <person name="Montgomery P."/>
            <person name="Pearson M."/>
            <person name="Howarth C."/>
            <person name="Larson L."/>
            <person name="White J."/>
            <person name="O'Leary S."/>
            <person name="Kodira C."/>
            <person name="Zeng Q."/>
            <person name="Yandava C."/>
            <person name="Alvarado L."/>
            <person name="Kistler C."/>
            <person name="Shim W.-B."/>
            <person name="Kang S."/>
            <person name="Woloshuk C."/>
        </authorList>
    </citation>
    <scope>NUCLEOTIDE SEQUENCE</scope>
    <source>
        <strain evidence="4">4287</strain>
    </source>
</reference>
<dbReference type="OrthoDB" id="5337208at2759"/>
<dbReference type="KEGG" id="fox:FOXG_06532"/>
<organism evidence="4 6">
    <name type="scientific">Fusarium oxysporum f. sp. lycopersici (strain 4287 / CBS 123668 / FGSC 9935 / NRRL 34936)</name>
    <name type="common">Fusarium vascular wilt of tomato</name>
    <dbReference type="NCBI Taxonomy" id="426428"/>
    <lineage>
        <taxon>Eukaryota</taxon>
        <taxon>Fungi</taxon>
        <taxon>Dikarya</taxon>
        <taxon>Ascomycota</taxon>
        <taxon>Pezizomycotina</taxon>
        <taxon>Sordariomycetes</taxon>
        <taxon>Hypocreomycetidae</taxon>
        <taxon>Hypocreales</taxon>
        <taxon>Nectriaceae</taxon>
        <taxon>Fusarium</taxon>
        <taxon>Fusarium oxysporum species complex</taxon>
    </lineage>
</organism>
<evidence type="ECO:0000256" key="1">
    <source>
        <dbReference type="SAM" id="MobiDB-lite"/>
    </source>
</evidence>
<evidence type="ECO:0000256" key="2">
    <source>
        <dbReference type="SAM" id="Phobius"/>
    </source>
</evidence>
<dbReference type="EMBL" id="DS231702">
    <property type="protein sequence ID" value="KNB04688.1"/>
    <property type="molecule type" value="Genomic_DNA"/>
</dbReference>
<keyword evidence="2" id="KW-0472">Membrane</keyword>
<evidence type="ECO:0000313" key="3">
    <source>
        <dbReference type="EMBL" id="KNB04417.1"/>
    </source>
</evidence>
<reference evidence="4" key="2">
    <citation type="journal article" date="2010" name="Nature">
        <title>Comparative genomics reveals mobile pathogenicity chromosomes in Fusarium.</title>
        <authorList>
            <person name="Ma L.J."/>
            <person name="van der Does H.C."/>
            <person name="Borkovich K.A."/>
            <person name="Coleman J.J."/>
            <person name="Daboussi M.J."/>
            <person name="Di Pietro A."/>
            <person name="Dufresne M."/>
            <person name="Freitag M."/>
            <person name="Grabherr M."/>
            <person name="Henrissat B."/>
            <person name="Houterman P.M."/>
            <person name="Kang S."/>
            <person name="Shim W.B."/>
            <person name="Woloshuk C."/>
            <person name="Xie X."/>
            <person name="Xu J.R."/>
            <person name="Antoniw J."/>
            <person name="Baker S.E."/>
            <person name="Bluhm B.H."/>
            <person name="Breakspear A."/>
            <person name="Brown D.W."/>
            <person name="Butchko R.A."/>
            <person name="Chapman S."/>
            <person name="Coulson R."/>
            <person name="Coutinho P.M."/>
            <person name="Danchin E.G."/>
            <person name="Diener A."/>
            <person name="Gale L.R."/>
            <person name="Gardiner D.M."/>
            <person name="Goff S."/>
            <person name="Hammond-Kosack K.E."/>
            <person name="Hilburn K."/>
            <person name="Hua-Van A."/>
            <person name="Jonkers W."/>
            <person name="Kazan K."/>
            <person name="Kodira C.D."/>
            <person name="Koehrsen M."/>
            <person name="Kumar L."/>
            <person name="Lee Y.H."/>
            <person name="Li L."/>
            <person name="Manners J.M."/>
            <person name="Miranda-Saavedra D."/>
            <person name="Mukherjee M."/>
            <person name="Park G."/>
            <person name="Park J."/>
            <person name="Park S.Y."/>
            <person name="Proctor R.H."/>
            <person name="Regev A."/>
            <person name="Ruiz-Roldan M.C."/>
            <person name="Sain D."/>
            <person name="Sakthikumar S."/>
            <person name="Sykes S."/>
            <person name="Schwartz D.C."/>
            <person name="Turgeon B.G."/>
            <person name="Wapinski I."/>
            <person name="Yoder O."/>
            <person name="Young S."/>
            <person name="Zeng Q."/>
            <person name="Zhou S."/>
            <person name="Galagan J."/>
            <person name="Cuomo C.A."/>
            <person name="Kistler H.C."/>
            <person name="Rep M."/>
        </authorList>
    </citation>
    <scope>NUCLEOTIDE SEQUENCE [LARGE SCALE GENOMIC DNA]</scope>
    <source>
        <strain evidence="4">4287</strain>
    </source>
</reference>
<accession>A0A0J9V0M0</accession>
<name>A0A0J9V0M0_FUSO4</name>
<protein>
    <submittedName>
        <fullName evidence="4">Uncharacterized protein</fullName>
    </submittedName>
</protein>
<keyword evidence="2" id="KW-1133">Transmembrane helix</keyword>
<evidence type="ECO:0000313" key="6">
    <source>
        <dbReference type="Proteomes" id="UP000009097"/>
    </source>
</evidence>
<evidence type="ECO:0000313" key="4">
    <source>
        <dbReference type="EMBL" id="KNB04688.1"/>
    </source>
</evidence>
<feature type="transmembrane region" description="Helical" evidence="2">
    <location>
        <begin position="41"/>
        <end position="69"/>
    </location>
</feature>
<dbReference type="GeneID" id="28957216"/>
<feature type="region of interest" description="Disordered" evidence="1">
    <location>
        <begin position="598"/>
        <end position="622"/>
    </location>
</feature>
<dbReference type="VEuPathDB" id="FungiDB:FOXG_16318"/>
<dbReference type="VEuPathDB" id="FungiDB:FOXG_06532"/>
<feature type="transmembrane region" description="Helical" evidence="2">
    <location>
        <begin position="495"/>
        <end position="518"/>
    </location>
</feature>
<dbReference type="GeneID" id="28948559"/>
<dbReference type="EMBL" id="DS231702">
    <property type="protein sequence ID" value="KNB04417.1"/>
    <property type="molecule type" value="Genomic_DNA"/>
</dbReference>
<feature type="transmembrane region" description="Helical" evidence="2">
    <location>
        <begin position="123"/>
        <end position="143"/>
    </location>
</feature>
<dbReference type="KEGG" id="fox:FOXG_16318"/>
<sequence>MDVYTNPPSNTYSLGTLFTLPTKAGGVPAISIKSSNFPILIAAYSILIQIIFASLWQFLANLVLLFHALRDADAGRARYVALVAFWNSSNPWTAITTMGAFLCQATINGGNGRVSRPEKFHGIILFLLSVIIAFGGIAASIFIPNAMSLGPAAPVHPKSVFLPELEDIASSSSIRIDRLNAPAILRALGSTEAFKDVTARKNVDTVKTTLPGSNATHPRQRYDYRYTITAREFGLQAPLEFSHKVQGSCITEYNWLRPVPDIADPARFNGYVPFDLDPVEPILLDPTDNMTALWTQPSMGIEYHPSDEDLTITNRSFALIPQLAHAGSITASTDPWYLTEPFNSETEGFLGYRVKSGRPAMSCWEESLLCLHKTCTSVDGIKKTPLPKGLRIIVMGKFSIPVLTKIILSAGPAALKSVAGIGWTGLLDCASSTLKDDLDRLVLAAYLNSREVFRETALLGPQAGMSNILESANGDLFPGSADFVMLTGDVTAISYSSLIAIPVTCLAVTFLAAMLPLVRKMVLKAPTTNRRRASVTYAALCAGLRATQLYRMVDEKILCTPDWINRKNIIPLPPPVETMPRVLIPSFVGNAVEFQEDGEDGDGGDGGDRCRLTGADDGGRRDSSSIEIAIYSQTDAAAAFRAIRRSYLLGFNQDVQIAKRGFHRVVRRAKRRYWRNLIDGFSSSSDVFKAVRWLKFPGAFQPPPLQVDNVVYESQMGKANALRQATLERRTAEDDIANAWTPVFPPRSIPFSPEISLEEAQYATCYTGNTSPGSDNITVKLLEAVWHIIGTHVRRLFERCLTIGHHPKPFKEAEVVMIAKPGRRDLTEPRAWRPISLLSCLGKGLERLIARRLAYCTNYHW</sequence>
<evidence type="ECO:0000313" key="5">
    <source>
        <dbReference type="EMBL" id="KNB18913.1"/>
    </source>
</evidence>
<dbReference type="KEGG" id="fox:FOXG_06735"/>
<dbReference type="PANTHER" id="PTHR33481:SF1">
    <property type="entry name" value="ENDONUCLEASE_EXONUCLEASE_PHOSPHATASE DOMAIN-CONTAINING PROTEIN-RELATED"/>
    <property type="match status" value="1"/>
</dbReference>
<keyword evidence="2" id="KW-0812">Transmembrane</keyword>